<dbReference type="RefSeq" id="XP_002178865.1">
    <property type="nucleotide sequence ID" value="XM_002178829.1"/>
</dbReference>
<dbReference type="PaxDb" id="2850-Phatr19513"/>
<dbReference type="InterPro" id="IPR029055">
    <property type="entry name" value="Ntn_hydrolases_N"/>
</dbReference>
<dbReference type="STRING" id="556484.B7FV51"/>
<reference evidence="5 6" key="1">
    <citation type="journal article" date="2008" name="Nature">
        <title>The Phaeodactylum genome reveals the evolutionary history of diatom genomes.</title>
        <authorList>
            <person name="Bowler C."/>
            <person name="Allen A.E."/>
            <person name="Badger J.H."/>
            <person name="Grimwood J."/>
            <person name="Jabbari K."/>
            <person name="Kuo A."/>
            <person name="Maheswari U."/>
            <person name="Martens C."/>
            <person name="Maumus F."/>
            <person name="Otillar R.P."/>
            <person name="Rayko E."/>
            <person name="Salamov A."/>
            <person name="Vandepoele K."/>
            <person name="Beszteri B."/>
            <person name="Gruber A."/>
            <person name="Heijde M."/>
            <person name="Katinka M."/>
            <person name="Mock T."/>
            <person name="Valentin K."/>
            <person name="Verret F."/>
            <person name="Berges J.A."/>
            <person name="Brownlee C."/>
            <person name="Cadoret J.P."/>
            <person name="Chiovitti A."/>
            <person name="Choi C.J."/>
            <person name="Coesel S."/>
            <person name="De Martino A."/>
            <person name="Detter J.C."/>
            <person name="Durkin C."/>
            <person name="Falciatore A."/>
            <person name="Fournet J."/>
            <person name="Haruta M."/>
            <person name="Huysman M.J."/>
            <person name="Jenkins B.D."/>
            <person name="Jiroutova K."/>
            <person name="Jorgensen R.E."/>
            <person name="Joubert Y."/>
            <person name="Kaplan A."/>
            <person name="Kroger N."/>
            <person name="Kroth P.G."/>
            <person name="La Roche J."/>
            <person name="Lindquist E."/>
            <person name="Lommer M."/>
            <person name="Martin-Jezequel V."/>
            <person name="Lopez P.J."/>
            <person name="Lucas S."/>
            <person name="Mangogna M."/>
            <person name="McGinnis K."/>
            <person name="Medlin L.K."/>
            <person name="Montsant A."/>
            <person name="Oudot-Le Secq M.P."/>
            <person name="Napoli C."/>
            <person name="Obornik M."/>
            <person name="Parker M.S."/>
            <person name="Petit J.L."/>
            <person name="Porcel B.M."/>
            <person name="Poulsen N."/>
            <person name="Robison M."/>
            <person name="Rychlewski L."/>
            <person name="Rynearson T.A."/>
            <person name="Schmutz J."/>
            <person name="Shapiro H."/>
            <person name="Siaut M."/>
            <person name="Stanley M."/>
            <person name="Sussman M.R."/>
            <person name="Taylor A.R."/>
            <person name="Vardi A."/>
            <person name="von Dassow P."/>
            <person name="Vyverman W."/>
            <person name="Willis A."/>
            <person name="Wyrwicz L.S."/>
            <person name="Rokhsar D.S."/>
            <person name="Weissenbach J."/>
            <person name="Armbrust E.V."/>
            <person name="Green B.R."/>
            <person name="Van de Peer Y."/>
            <person name="Grigoriev I.V."/>
        </authorList>
    </citation>
    <scope>NUCLEOTIDE SEQUENCE [LARGE SCALE GENOMIC DNA]</scope>
    <source>
        <strain evidence="5 6">CCAP 1055/1</strain>
    </source>
</reference>
<evidence type="ECO:0000256" key="3">
    <source>
        <dbReference type="SAM" id="MobiDB-lite"/>
    </source>
</evidence>
<keyword evidence="4" id="KW-0812">Transmembrane</keyword>
<evidence type="ECO:0000313" key="5">
    <source>
        <dbReference type="EMBL" id="EEC49563.1"/>
    </source>
</evidence>
<accession>B7FV51</accession>
<dbReference type="GO" id="GO:0036374">
    <property type="term" value="F:glutathione hydrolase activity"/>
    <property type="evidence" value="ECO:0007669"/>
    <property type="project" value="InterPro"/>
</dbReference>
<evidence type="ECO:0008006" key="7">
    <source>
        <dbReference type="Google" id="ProtNLM"/>
    </source>
</evidence>
<feature type="transmembrane region" description="Helical" evidence="4">
    <location>
        <begin position="97"/>
        <end position="114"/>
    </location>
</feature>
<feature type="compositionally biased region" description="Polar residues" evidence="3">
    <location>
        <begin position="7"/>
        <end position="24"/>
    </location>
</feature>
<evidence type="ECO:0000256" key="4">
    <source>
        <dbReference type="SAM" id="Phobius"/>
    </source>
</evidence>
<dbReference type="InterPro" id="IPR000101">
    <property type="entry name" value="GGT_peptidase"/>
</dbReference>
<dbReference type="InParanoid" id="B7FV51"/>
<dbReference type="GO" id="GO:0006751">
    <property type="term" value="P:glutathione catabolic process"/>
    <property type="evidence" value="ECO:0007669"/>
    <property type="project" value="InterPro"/>
</dbReference>
<dbReference type="KEGG" id="pti:PHATRDRAFT_19513"/>
<keyword evidence="6" id="KW-1185">Reference proteome</keyword>
<dbReference type="SUPFAM" id="SSF56235">
    <property type="entry name" value="N-terminal nucleophile aminohydrolases (Ntn hydrolases)"/>
    <property type="match status" value="1"/>
</dbReference>
<keyword evidence="4" id="KW-0472">Membrane</keyword>
<dbReference type="InterPro" id="IPR043137">
    <property type="entry name" value="GGT_ssub_C"/>
</dbReference>
<dbReference type="AlphaFoldDB" id="B7FV51"/>
<feature type="binding site" evidence="2">
    <location>
        <position position="549"/>
    </location>
    <ligand>
        <name>L-glutamate</name>
        <dbReference type="ChEBI" id="CHEBI:29985"/>
    </ligand>
</feature>
<feature type="binding site" evidence="2">
    <location>
        <position position="609"/>
    </location>
    <ligand>
        <name>L-glutamate</name>
        <dbReference type="ChEBI" id="CHEBI:29985"/>
    </ligand>
</feature>
<dbReference type="EMBL" id="CM000608">
    <property type="protein sequence ID" value="EEC49563.1"/>
    <property type="molecule type" value="Genomic_DNA"/>
</dbReference>
<dbReference type="PANTHER" id="PTHR11686:SF9">
    <property type="entry name" value="RE13973P"/>
    <property type="match status" value="1"/>
</dbReference>
<dbReference type="Proteomes" id="UP000000759">
    <property type="component" value="Chromosome 5"/>
</dbReference>
<name>B7FV51_PHATC</name>
<keyword evidence="4" id="KW-1133">Transmembrane helix</keyword>
<protein>
    <recommendedName>
        <fullName evidence="7">Gamma-glutamyltransferase</fullName>
    </recommendedName>
</protein>
<evidence type="ECO:0000313" key="6">
    <source>
        <dbReference type="Proteomes" id="UP000000759"/>
    </source>
</evidence>
<dbReference type="Gene3D" id="3.60.20.40">
    <property type="match status" value="1"/>
</dbReference>
<dbReference type="Pfam" id="PF01019">
    <property type="entry name" value="G_glu_transpept"/>
    <property type="match status" value="1"/>
</dbReference>
<evidence type="ECO:0000256" key="2">
    <source>
        <dbReference type="PIRSR" id="PIRSR600101-2"/>
    </source>
</evidence>
<proteinExistence type="predicted"/>
<dbReference type="PRINTS" id="PR01210">
    <property type="entry name" value="GGTRANSPTASE"/>
</dbReference>
<dbReference type="PANTHER" id="PTHR11686">
    <property type="entry name" value="GAMMA GLUTAMYL TRANSPEPTIDASE"/>
    <property type="match status" value="1"/>
</dbReference>
<feature type="binding site" evidence="2">
    <location>
        <begin position="525"/>
        <end position="527"/>
    </location>
    <ligand>
        <name>L-glutamate</name>
        <dbReference type="ChEBI" id="CHEBI:29985"/>
    </ligand>
</feature>
<feature type="region of interest" description="Disordered" evidence="3">
    <location>
        <begin position="1"/>
        <end position="24"/>
    </location>
</feature>
<organism evidence="5 6">
    <name type="scientific">Phaeodactylum tricornutum (strain CCAP 1055/1)</name>
    <dbReference type="NCBI Taxonomy" id="556484"/>
    <lineage>
        <taxon>Eukaryota</taxon>
        <taxon>Sar</taxon>
        <taxon>Stramenopiles</taxon>
        <taxon>Ochrophyta</taxon>
        <taxon>Bacillariophyta</taxon>
        <taxon>Bacillariophyceae</taxon>
        <taxon>Bacillariophycidae</taxon>
        <taxon>Naviculales</taxon>
        <taxon>Phaeodactylaceae</taxon>
        <taxon>Phaeodactylum</taxon>
    </lineage>
</organism>
<dbReference type="InterPro" id="IPR043138">
    <property type="entry name" value="GGT_lsub"/>
</dbReference>
<reference evidence="6" key="2">
    <citation type="submission" date="2008-08" db="EMBL/GenBank/DDBJ databases">
        <authorList>
            <consortium name="Diatom Consortium"/>
            <person name="Grigoriev I."/>
            <person name="Grimwood J."/>
            <person name="Kuo A."/>
            <person name="Otillar R.P."/>
            <person name="Salamov A."/>
            <person name="Detter J.C."/>
            <person name="Lindquist E."/>
            <person name="Shapiro H."/>
            <person name="Lucas S."/>
            <person name="Glavina del Rio T."/>
            <person name="Pitluck S."/>
            <person name="Rokhsar D."/>
            <person name="Bowler C."/>
        </authorList>
    </citation>
    <scope>GENOME REANNOTATION</scope>
    <source>
        <strain evidence="6">CCAP 1055/1</strain>
    </source>
</reference>
<evidence type="ECO:0000256" key="1">
    <source>
        <dbReference type="PIRSR" id="PIRSR600101-1"/>
    </source>
</evidence>
<dbReference type="Gene3D" id="1.10.246.130">
    <property type="match status" value="1"/>
</dbReference>
<dbReference type="eggNOG" id="KOG2410">
    <property type="taxonomic scope" value="Eukaryota"/>
</dbReference>
<feature type="binding site" evidence="2">
    <location>
        <position position="229"/>
    </location>
    <ligand>
        <name>L-glutamate</name>
        <dbReference type="ChEBI" id="CHEBI:29985"/>
    </ligand>
</feature>
<dbReference type="GO" id="GO:0005886">
    <property type="term" value="C:plasma membrane"/>
    <property type="evidence" value="ECO:0007669"/>
    <property type="project" value="TreeGrafter"/>
</dbReference>
<gene>
    <name evidence="5" type="ORF">PHATRDRAFT_19513</name>
</gene>
<dbReference type="NCBIfam" id="TIGR00066">
    <property type="entry name" value="g_glut_trans"/>
    <property type="match status" value="1"/>
</dbReference>
<dbReference type="FunFam" id="3.60.20.40:FF:000001">
    <property type="entry name" value="Gamma-glutamyltranspeptidase 1"/>
    <property type="match status" value="1"/>
</dbReference>
<feature type="binding site" evidence="2">
    <location>
        <begin position="577"/>
        <end position="578"/>
    </location>
    <ligand>
        <name>L-glutamate</name>
        <dbReference type="ChEBI" id="CHEBI:29985"/>
    </ligand>
</feature>
<dbReference type="GeneID" id="7199653"/>
<dbReference type="OrthoDB" id="2015213at2759"/>
<sequence>MPVVGVASTSSFEPINSSSYQNQSRDSDSFSALSLNNYNTCNSGRRSWIDMVREVLSIDYTPAQTDDLDALGDLEELQETSLTSREASKTIHQRRPVGVAILIFLAITAVGLVVKTKRVSPYGGSGGSVVDNQSSSVVNRFCDDPVQALKPTASIEGLKHGAVAADHPVCSKIGTSIMRDDGGNAVDAAVAVALCLGVANPASSGIGGGAFLLVHHDPVDESERVIDCREVAPAAADTDMFLDHSDPKASTVGGLAIAVPAELRGLELAHSRHGKLQWAQVVEPAMLLAVNGITVNANLAHEINIMASVVPDFGLRDLLTHDGNWENPYKEGELLKNPKLGETLRAVMAQGSDALYSGTRAAQLAKDIQEAGGIITKEDIEKFRATLRSPVVARDINGFSVVGVPPPSSGGAVIIGALRFLAGYASPLAAFSDTLSRHRFVEACKHVFAIRMSMSDPSFNPASALDTVEDLTKGGFMESLRLSTRDNSTLPFRRLARPFGYLNDHGTTHFSVVDKDGNAVSMTSSVNTYFGSHVVSPSSGIVLNNQMDDFATPGKRNYFGLKPSEENYIKPFKKPLSSMSPTMVFRTTDSESSSNTVGDLILIIGASGGPKIITAVLQVIINHLMMGMPLFDSMAYPRLHDQLIYHGSAVTTTERAVLLQGPTLMVAGRTKDALVRRGHALLDVDYAGTVQAISIDLETNELSAVCDLRKGGRPDGY</sequence>
<feature type="active site" description="Nucleophile" evidence="1">
    <location>
        <position position="507"/>
    </location>
</feature>